<feature type="domain" description="Peptide chain release factor" evidence="2">
    <location>
        <begin position="9"/>
        <end position="109"/>
    </location>
</feature>
<evidence type="ECO:0000259" key="2">
    <source>
        <dbReference type="Pfam" id="PF03462"/>
    </source>
</evidence>
<dbReference type="InterPro" id="IPR050057">
    <property type="entry name" value="Prokaryotic/Mito_RF"/>
</dbReference>
<dbReference type="InterPro" id="IPR005139">
    <property type="entry name" value="PCRF"/>
</dbReference>
<proteinExistence type="predicted"/>
<dbReference type="SUPFAM" id="SSF75620">
    <property type="entry name" value="Release factor"/>
    <property type="match status" value="1"/>
</dbReference>
<gene>
    <name evidence="3" type="ORF">S06H3_59523</name>
</gene>
<keyword evidence="1" id="KW-0488">Methylation</keyword>
<accession>X1P298</accession>
<dbReference type="GO" id="GO:0006415">
    <property type="term" value="P:translational termination"/>
    <property type="evidence" value="ECO:0007669"/>
    <property type="project" value="InterPro"/>
</dbReference>
<feature type="non-terminal residue" evidence="3">
    <location>
        <position position="109"/>
    </location>
</feature>
<dbReference type="Gene3D" id="6.10.140.1950">
    <property type="match status" value="1"/>
</dbReference>
<organism evidence="3">
    <name type="scientific">marine sediment metagenome</name>
    <dbReference type="NCBI Taxonomy" id="412755"/>
    <lineage>
        <taxon>unclassified sequences</taxon>
        <taxon>metagenomes</taxon>
        <taxon>ecological metagenomes</taxon>
    </lineage>
</organism>
<dbReference type="Pfam" id="PF03462">
    <property type="entry name" value="PCRF"/>
    <property type="match status" value="1"/>
</dbReference>
<sequence length="109" mass="12605">MLDQLERVEKRYQELNRQIAMPEVASDLKRLQMLAQERASIESLVTKYRQYKAASKSLEETKDMLNDGLDEEMTALAKQEIESLESQLDHLLQGLKLALLPKDANDERD</sequence>
<dbReference type="AlphaFoldDB" id="X1P298"/>
<dbReference type="EMBL" id="BARV01038686">
    <property type="protein sequence ID" value="GAI49968.1"/>
    <property type="molecule type" value="Genomic_DNA"/>
</dbReference>
<protein>
    <recommendedName>
        <fullName evidence="2">Peptide chain release factor domain-containing protein</fullName>
    </recommendedName>
</protein>
<dbReference type="PANTHER" id="PTHR43804:SF7">
    <property type="entry name" value="LD18447P"/>
    <property type="match status" value="1"/>
</dbReference>
<name>X1P298_9ZZZZ</name>
<evidence type="ECO:0000313" key="3">
    <source>
        <dbReference type="EMBL" id="GAI49968.1"/>
    </source>
</evidence>
<evidence type="ECO:0000256" key="1">
    <source>
        <dbReference type="ARBA" id="ARBA00022481"/>
    </source>
</evidence>
<reference evidence="3" key="1">
    <citation type="journal article" date="2014" name="Front. Microbiol.">
        <title>High frequency of phylogenetically diverse reductive dehalogenase-homologous genes in deep subseafloor sedimentary metagenomes.</title>
        <authorList>
            <person name="Kawai M."/>
            <person name="Futagami T."/>
            <person name="Toyoda A."/>
            <person name="Takaki Y."/>
            <person name="Nishi S."/>
            <person name="Hori S."/>
            <person name="Arai W."/>
            <person name="Tsubouchi T."/>
            <person name="Morono Y."/>
            <person name="Uchiyama I."/>
            <person name="Ito T."/>
            <person name="Fujiyama A."/>
            <person name="Inagaki F."/>
            <person name="Takami H."/>
        </authorList>
    </citation>
    <scope>NUCLEOTIDE SEQUENCE</scope>
    <source>
        <strain evidence="3">Expedition CK06-06</strain>
    </source>
</reference>
<dbReference type="InterPro" id="IPR045853">
    <property type="entry name" value="Pep_chain_release_fac_I_sf"/>
</dbReference>
<dbReference type="PANTHER" id="PTHR43804">
    <property type="entry name" value="LD18447P"/>
    <property type="match status" value="1"/>
</dbReference>
<comment type="caution">
    <text evidence="3">The sequence shown here is derived from an EMBL/GenBank/DDBJ whole genome shotgun (WGS) entry which is preliminary data.</text>
</comment>